<gene>
    <name evidence="1" type="ORF">AURANDRAFT_66953</name>
</gene>
<dbReference type="GeneID" id="20226016"/>
<reference evidence="1 2" key="1">
    <citation type="journal article" date="2011" name="Proc. Natl. Acad. Sci. U.S.A.">
        <title>Niche of harmful alga Aureococcus anophagefferens revealed through ecogenomics.</title>
        <authorList>
            <person name="Gobler C.J."/>
            <person name="Berry D.L."/>
            <person name="Dyhrman S.T."/>
            <person name="Wilhelm S.W."/>
            <person name="Salamov A."/>
            <person name="Lobanov A.V."/>
            <person name="Zhang Y."/>
            <person name="Collier J.L."/>
            <person name="Wurch L.L."/>
            <person name="Kustka A.B."/>
            <person name="Dill B.D."/>
            <person name="Shah M."/>
            <person name="VerBerkmoes N.C."/>
            <person name="Kuo A."/>
            <person name="Terry A."/>
            <person name="Pangilinan J."/>
            <person name="Lindquist E.A."/>
            <person name="Lucas S."/>
            <person name="Paulsen I.T."/>
            <person name="Hattenrath-Lehmann T.K."/>
            <person name="Talmage S.C."/>
            <person name="Walker E.A."/>
            <person name="Koch F."/>
            <person name="Burson A.M."/>
            <person name="Marcoval M.A."/>
            <person name="Tang Y.Z."/>
            <person name="Lecleir G.R."/>
            <person name="Coyne K.J."/>
            <person name="Berg G.M."/>
            <person name="Bertrand E.M."/>
            <person name="Saito M.A."/>
            <person name="Gladyshev V.N."/>
            <person name="Grigoriev I.V."/>
        </authorList>
    </citation>
    <scope>NUCLEOTIDE SEQUENCE [LARGE SCALE GENOMIC DNA]</scope>
    <source>
        <strain evidence="2">CCMP 1984</strain>
    </source>
</reference>
<name>F0YJE7_AURAN</name>
<proteinExistence type="predicted"/>
<accession>F0YJE7</accession>
<evidence type="ECO:0000313" key="1">
    <source>
        <dbReference type="EMBL" id="EGB04797.1"/>
    </source>
</evidence>
<dbReference type="AlphaFoldDB" id="F0YJE7"/>
<protein>
    <submittedName>
        <fullName evidence="1">Uncharacterized protein</fullName>
    </submittedName>
</protein>
<dbReference type="RefSeq" id="XP_009040533.1">
    <property type="nucleotide sequence ID" value="XM_009042285.1"/>
</dbReference>
<dbReference type="KEGG" id="aaf:AURANDRAFT_66953"/>
<dbReference type="EMBL" id="GL833147">
    <property type="protein sequence ID" value="EGB04797.1"/>
    <property type="molecule type" value="Genomic_DNA"/>
</dbReference>
<sequence length="273" mass="28738">MFTKPKKPAPVDEEDLLFEIQDPSAEAAEAGVAEVRVGPGTIPLVFEDAGCGARVAAARAPLDADVGVGWRLVAVNGIDVAGVGADGVRAVLEKRSSEDRKLRFETGEAEALEKVEIAVDGATIVNLGLDFDAAAKPAVVAAVAAESPLAGRVAVGAKLVFARLVKATPSAYALRFLTPPPRQTLLDCATFAPGDGERFDAVRRRASAWISASELAIVSVETVDGESLRVWFDALDRRNRRARALDAVAKTRRSPWVVDPERGLATLVGPAPP</sequence>
<dbReference type="InParanoid" id="F0YJE7"/>
<keyword evidence="2" id="KW-1185">Reference proteome</keyword>
<evidence type="ECO:0000313" key="2">
    <source>
        <dbReference type="Proteomes" id="UP000002729"/>
    </source>
</evidence>
<dbReference type="Proteomes" id="UP000002729">
    <property type="component" value="Unassembled WGS sequence"/>
</dbReference>
<organism evidence="2">
    <name type="scientific">Aureococcus anophagefferens</name>
    <name type="common">Harmful bloom alga</name>
    <dbReference type="NCBI Taxonomy" id="44056"/>
    <lineage>
        <taxon>Eukaryota</taxon>
        <taxon>Sar</taxon>
        <taxon>Stramenopiles</taxon>
        <taxon>Ochrophyta</taxon>
        <taxon>Pelagophyceae</taxon>
        <taxon>Pelagomonadales</taxon>
        <taxon>Pelagomonadaceae</taxon>
        <taxon>Aureococcus</taxon>
    </lineage>
</organism>